<organism evidence="1 2">
    <name type="scientific">Rhodococcus phage Mbo2</name>
    <dbReference type="NCBI Taxonomy" id="2936911"/>
    <lineage>
        <taxon>Viruses</taxon>
        <taxon>Duplodnaviria</taxon>
        <taxon>Heunggongvirae</taxon>
        <taxon>Uroviricota</taxon>
        <taxon>Caudoviricetes</taxon>
        <taxon>Caudoviricetes incertae sedis</taxon>
        <taxon>Mboduovirus</taxon>
        <taxon>Mboduovirus mbo2</taxon>
    </lineage>
</organism>
<protein>
    <recommendedName>
        <fullName evidence="3">Minor tail protein</fullName>
    </recommendedName>
</protein>
<gene>
    <name evidence="1" type="ORF">Mbo2_025</name>
</gene>
<dbReference type="Proteomes" id="UP001057233">
    <property type="component" value="Segment"/>
</dbReference>
<evidence type="ECO:0000313" key="1">
    <source>
        <dbReference type="EMBL" id="URG17395.1"/>
    </source>
</evidence>
<keyword evidence="2" id="KW-1185">Reference proteome</keyword>
<evidence type="ECO:0000313" key="2">
    <source>
        <dbReference type="Proteomes" id="UP001057233"/>
    </source>
</evidence>
<proteinExistence type="predicted"/>
<sequence length="262" mass="28619">MGSFDDLVTAQELESVMRRIAQEEIGKQRPPARYAVVTAINTADRSAMVRFVGETDSVRVVYTLPAPSVVGQEVRIAGSGSDRYIDAIRGTSDEQQRIADAEAASLDLTSRVSAIEATPAPGAFWFECSHVGGSTWRTDGAPTRDPNFTFGSFVGWSNDSVGVRCQNSGVYELNLDWTFSTSGFTGGEEVYAEIAIKNSLGGAKKYVTGRGVGAVTVSTSCFHQFDVGDYVQVNLWSSKWRDHDTLLSNQYNRLRGKYIRSL</sequence>
<dbReference type="EMBL" id="ON191531">
    <property type="protein sequence ID" value="URG17395.1"/>
    <property type="molecule type" value="Genomic_DNA"/>
</dbReference>
<accession>A0A9E7LF20</accession>
<name>A0A9E7LF20_9CAUD</name>
<evidence type="ECO:0008006" key="3">
    <source>
        <dbReference type="Google" id="ProtNLM"/>
    </source>
</evidence>
<reference evidence="1" key="1">
    <citation type="submission" date="2022-04" db="EMBL/GenBank/DDBJ databases">
        <authorList>
            <person name="Hwangbo M."/>
            <person name="Wang B."/>
            <person name="Gill J.J."/>
            <person name="Chu K.-H."/>
            <person name="Young R."/>
        </authorList>
    </citation>
    <scope>NUCLEOTIDE SEQUENCE</scope>
</reference>